<keyword evidence="1" id="KW-1133">Transmembrane helix</keyword>
<keyword evidence="3" id="KW-1185">Reference proteome</keyword>
<dbReference type="EMBL" id="AFVQ02000200">
    <property type="protein sequence ID" value="KLI01448.1"/>
    <property type="molecule type" value="Genomic_DNA"/>
</dbReference>
<protein>
    <recommendedName>
        <fullName evidence="4">Exlusion protein FxsA</fullName>
    </recommendedName>
</protein>
<proteinExistence type="predicted"/>
<sequence>MLNKLFIVMIVYALVEVCTLIYVGGLIGGFHLLLILLASALLGAWMIKQQGLQLMQKFRQDFEQRRVPSEPLIDGAGLLIGGLLLMLPGLISDLAGIILLIPAVRSVLVRRMSRWIRERMRSGECTVHFFRR</sequence>
<feature type="transmembrane region" description="Helical" evidence="1">
    <location>
        <begin position="29"/>
        <end position="47"/>
    </location>
</feature>
<evidence type="ECO:0000313" key="3">
    <source>
        <dbReference type="Proteomes" id="UP000035553"/>
    </source>
</evidence>
<dbReference type="STRING" id="1069536.SINU_13335"/>
<dbReference type="PANTHER" id="PTHR35335">
    <property type="entry name" value="UPF0716 PROTEIN FXSA"/>
    <property type="match status" value="1"/>
</dbReference>
<dbReference type="AlphaFoldDB" id="A0A0U1QKV7"/>
<dbReference type="NCBIfam" id="NF008528">
    <property type="entry name" value="PRK11463.1-2"/>
    <property type="match status" value="1"/>
</dbReference>
<evidence type="ECO:0000313" key="2">
    <source>
        <dbReference type="EMBL" id="KLI01448.1"/>
    </source>
</evidence>
<feature type="transmembrane region" description="Helical" evidence="1">
    <location>
        <begin position="94"/>
        <end position="112"/>
    </location>
</feature>
<dbReference type="Proteomes" id="UP000035553">
    <property type="component" value="Unassembled WGS sequence"/>
</dbReference>
<evidence type="ECO:0000256" key="1">
    <source>
        <dbReference type="SAM" id="Phobius"/>
    </source>
</evidence>
<comment type="caution">
    <text evidence="2">The sequence shown here is derived from an EMBL/GenBank/DDBJ whole genome shotgun (WGS) entry which is preliminary data.</text>
</comment>
<dbReference type="PANTHER" id="PTHR35335:SF1">
    <property type="entry name" value="UPF0716 PROTEIN FXSA"/>
    <property type="match status" value="1"/>
</dbReference>
<dbReference type="Pfam" id="PF04186">
    <property type="entry name" value="FxsA"/>
    <property type="match status" value="1"/>
</dbReference>
<dbReference type="RefSeq" id="WP_010024875.1">
    <property type="nucleotide sequence ID" value="NZ_AFVQ02000200.1"/>
</dbReference>
<dbReference type="GO" id="GO:0016020">
    <property type="term" value="C:membrane"/>
    <property type="evidence" value="ECO:0007669"/>
    <property type="project" value="InterPro"/>
</dbReference>
<keyword evidence="1" id="KW-0472">Membrane</keyword>
<accession>A0A0U1QKV7</accession>
<gene>
    <name evidence="2" type="ORF">SINU_13335</name>
</gene>
<organism evidence="2 3">
    <name type="scientific">Sporolactobacillus inulinus CASD</name>
    <dbReference type="NCBI Taxonomy" id="1069536"/>
    <lineage>
        <taxon>Bacteria</taxon>
        <taxon>Bacillati</taxon>
        <taxon>Bacillota</taxon>
        <taxon>Bacilli</taxon>
        <taxon>Bacillales</taxon>
        <taxon>Sporolactobacillaceae</taxon>
        <taxon>Sporolactobacillus</taxon>
    </lineage>
</organism>
<keyword evidence="1" id="KW-0812">Transmembrane</keyword>
<evidence type="ECO:0008006" key="4">
    <source>
        <dbReference type="Google" id="ProtNLM"/>
    </source>
</evidence>
<name>A0A0U1QKV7_9BACL</name>
<feature type="transmembrane region" description="Helical" evidence="1">
    <location>
        <begin position="5"/>
        <end position="23"/>
    </location>
</feature>
<dbReference type="InterPro" id="IPR007313">
    <property type="entry name" value="FxsA"/>
</dbReference>
<reference evidence="2 3" key="1">
    <citation type="journal article" date="2011" name="J. Bacteriol.">
        <title>Draft genome sequence of Sporolactobacillus inulinus strain CASD, an efficient D-lactic acid-producing bacterium with high-concentration lactate tolerance capability.</title>
        <authorList>
            <person name="Yu B."/>
            <person name="Su F."/>
            <person name="Wang L."/>
            <person name="Xu K."/>
            <person name="Zhao B."/>
            <person name="Xu P."/>
        </authorList>
    </citation>
    <scope>NUCLEOTIDE SEQUENCE [LARGE SCALE GENOMIC DNA]</scope>
    <source>
        <strain evidence="2 3">CASD</strain>
    </source>
</reference>